<evidence type="ECO:0000313" key="12">
    <source>
        <dbReference type="Proteomes" id="UP001244011"/>
    </source>
</evidence>
<evidence type="ECO:0000256" key="6">
    <source>
        <dbReference type="ARBA" id="ARBA00023277"/>
    </source>
</evidence>
<gene>
    <name evidence="11" type="ORF">QBC33DRAFT_459710</name>
</gene>
<name>A0AAJ0BU19_9PEZI</name>
<keyword evidence="8" id="KW-0624">Polysaccharide degradation</keyword>
<comment type="catalytic activity">
    <reaction evidence="1">
        <text>Endohydrolysis of (1-&gt;4)-beta-D-glucosidic linkages in cellulose, lichenin and cereal beta-D-glucans.</text>
        <dbReference type="EC" id="3.2.1.4"/>
    </reaction>
</comment>
<feature type="domain" description="Glycosyl hydrolases family 45 active site" evidence="10">
    <location>
        <begin position="27"/>
        <end position="230"/>
    </location>
</feature>
<dbReference type="EC" id="3.2.1.4" evidence="3"/>
<dbReference type="InterPro" id="IPR000334">
    <property type="entry name" value="Glyco_hydro_45"/>
</dbReference>
<evidence type="ECO:0000256" key="2">
    <source>
        <dbReference type="ARBA" id="ARBA00007793"/>
    </source>
</evidence>
<dbReference type="PANTHER" id="PTHR39730:SF1">
    <property type="entry name" value="ENDOGLUCANASE 1"/>
    <property type="match status" value="1"/>
</dbReference>
<evidence type="ECO:0000256" key="4">
    <source>
        <dbReference type="ARBA" id="ARBA00022801"/>
    </source>
</evidence>
<accession>A0AAJ0BU19</accession>
<keyword evidence="12" id="KW-1185">Reference proteome</keyword>
<keyword evidence="4" id="KW-0378">Hydrolase</keyword>
<reference evidence="11" key="1">
    <citation type="submission" date="2023-06" db="EMBL/GenBank/DDBJ databases">
        <title>Genome-scale phylogeny and comparative genomics of the fungal order Sordariales.</title>
        <authorList>
            <consortium name="Lawrence Berkeley National Laboratory"/>
            <person name="Hensen N."/>
            <person name="Bonometti L."/>
            <person name="Westerberg I."/>
            <person name="Brannstrom I.O."/>
            <person name="Guillou S."/>
            <person name="Cros-Aarteil S."/>
            <person name="Calhoun S."/>
            <person name="Haridas S."/>
            <person name="Kuo A."/>
            <person name="Mondo S."/>
            <person name="Pangilinan J."/>
            <person name="Riley R."/>
            <person name="Labutti K."/>
            <person name="Andreopoulos B."/>
            <person name="Lipzen A."/>
            <person name="Chen C."/>
            <person name="Yanf M."/>
            <person name="Daum C."/>
            <person name="Ng V."/>
            <person name="Clum A."/>
            <person name="Steindorff A."/>
            <person name="Ohm R."/>
            <person name="Martin F."/>
            <person name="Silar P."/>
            <person name="Natvig D."/>
            <person name="Lalanne C."/>
            <person name="Gautier V."/>
            <person name="Ament-Velasquez S.L."/>
            <person name="Kruys A."/>
            <person name="Hutchinson M.I."/>
            <person name="Powell A.J."/>
            <person name="Barry K."/>
            <person name="Miller A.N."/>
            <person name="Grigoriev I.V."/>
            <person name="Debuchy R."/>
            <person name="Gladieux P."/>
            <person name="Thoren M.H."/>
            <person name="Johannesson H."/>
        </authorList>
    </citation>
    <scope>NUCLEOTIDE SEQUENCE</scope>
    <source>
        <strain evidence="11">8032-3</strain>
    </source>
</reference>
<proteinExistence type="inferred from homology"/>
<keyword evidence="9" id="KW-0732">Signal</keyword>
<dbReference type="RefSeq" id="XP_060279611.1">
    <property type="nucleotide sequence ID" value="XM_060424940.1"/>
</dbReference>
<comment type="similarity">
    <text evidence="2">Belongs to the glycosyl hydrolase 45 (cellulase K) family.</text>
</comment>
<dbReference type="EMBL" id="MU839028">
    <property type="protein sequence ID" value="KAK1763398.1"/>
    <property type="molecule type" value="Genomic_DNA"/>
</dbReference>
<dbReference type="Gene3D" id="2.40.40.10">
    <property type="entry name" value="RlpA-like domain"/>
    <property type="match status" value="1"/>
</dbReference>
<feature type="signal peptide" evidence="9">
    <location>
        <begin position="1"/>
        <end position="20"/>
    </location>
</feature>
<dbReference type="GO" id="GO:0030245">
    <property type="term" value="P:cellulose catabolic process"/>
    <property type="evidence" value="ECO:0007669"/>
    <property type="project" value="UniProtKB-KW"/>
</dbReference>
<evidence type="ECO:0000259" key="10">
    <source>
        <dbReference type="Pfam" id="PF02015"/>
    </source>
</evidence>
<evidence type="ECO:0000256" key="8">
    <source>
        <dbReference type="ARBA" id="ARBA00023326"/>
    </source>
</evidence>
<evidence type="ECO:0000256" key="9">
    <source>
        <dbReference type="SAM" id="SignalP"/>
    </source>
</evidence>
<feature type="chain" id="PRO_5042512173" description="cellulase" evidence="9">
    <location>
        <begin position="21"/>
        <end position="233"/>
    </location>
</feature>
<keyword evidence="7" id="KW-0326">Glycosidase</keyword>
<dbReference type="PANTHER" id="PTHR39730">
    <property type="entry name" value="ENDOGLUCANASE 1"/>
    <property type="match status" value="1"/>
</dbReference>
<dbReference type="GO" id="GO:0008810">
    <property type="term" value="F:cellulase activity"/>
    <property type="evidence" value="ECO:0007669"/>
    <property type="project" value="UniProtKB-EC"/>
</dbReference>
<evidence type="ECO:0000256" key="5">
    <source>
        <dbReference type="ARBA" id="ARBA00023001"/>
    </source>
</evidence>
<evidence type="ECO:0000256" key="7">
    <source>
        <dbReference type="ARBA" id="ARBA00023295"/>
    </source>
</evidence>
<keyword evidence="6" id="KW-0119">Carbohydrate metabolism</keyword>
<keyword evidence="5" id="KW-0136">Cellulose degradation</keyword>
<organism evidence="11 12">
    <name type="scientific">Phialemonium atrogriseum</name>
    <dbReference type="NCBI Taxonomy" id="1093897"/>
    <lineage>
        <taxon>Eukaryota</taxon>
        <taxon>Fungi</taxon>
        <taxon>Dikarya</taxon>
        <taxon>Ascomycota</taxon>
        <taxon>Pezizomycotina</taxon>
        <taxon>Sordariomycetes</taxon>
        <taxon>Sordariomycetidae</taxon>
        <taxon>Cephalothecales</taxon>
        <taxon>Cephalothecaceae</taxon>
        <taxon>Phialemonium</taxon>
    </lineage>
</organism>
<dbReference type="Pfam" id="PF02015">
    <property type="entry name" value="Glyco_hydro_45"/>
    <property type="match status" value="1"/>
</dbReference>
<evidence type="ECO:0000256" key="1">
    <source>
        <dbReference type="ARBA" id="ARBA00000966"/>
    </source>
</evidence>
<evidence type="ECO:0000313" key="11">
    <source>
        <dbReference type="EMBL" id="KAK1763398.1"/>
    </source>
</evidence>
<dbReference type="AlphaFoldDB" id="A0AAJ0BU19"/>
<dbReference type="GeneID" id="85308127"/>
<sequence length="233" mass="24765">MHSLHLILSLASALGGVANAALMDGVGQTLTTWDCCKPACAWGSNLKNSPTASGFVRVCDKNDNPLSQSRGDSEQSSCADKNAGNAYLCSSYSPRPHTDDLSLGFVVTKGSENCCKCFELQWTDGPARNKRMQVQAINSGGTTDNGRDFIIITPGGGVGPNSKGCNSQFGGSWGDQWGGVSSRQDCSNLPDNMQGGCYWRFNWASGDVNGWPIRYQQIQCPTELTDISGCSAS</sequence>
<evidence type="ECO:0000256" key="3">
    <source>
        <dbReference type="ARBA" id="ARBA00012601"/>
    </source>
</evidence>
<dbReference type="InterPro" id="IPR036908">
    <property type="entry name" value="RlpA-like_sf"/>
</dbReference>
<dbReference type="Proteomes" id="UP001244011">
    <property type="component" value="Unassembled WGS sequence"/>
</dbReference>
<dbReference type="InterPro" id="IPR052288">
    <property type="entry name" value="GH45_Enzymes"/>
</dbReference>
<protein>
    <recommendedName>
        <fullName evidence="3">cellulase</fullName>
        <ecNumber evidence="3">3.2.1.4</ecNumber>
    </recommendedName>
</protein>
<dbReference type="SUPFAM" id="SSF50685">
    <property type="entry name" value="Barwin-like endoglucanases"/>
    <property type="match status" value="1"/>
</dbReference>
<comment type="caution">
    <text evidence="11">The sequence shown here is derived from an EMBL/GenBank/DDBJ whole genome shotgun (WGS) entry which is preliminary data.</text>
</comment>